<reference evidence="9" key="1">
    <citation type="submission" date="2021-04" db="EMBL/GenBank/DDBJ databases">
        <title>novel species isolated from subtropical streams in China.</title>
        <authorList>
            <person name="Lu H."/>
        </authorList>
    </citation>
    <scope>NUCLEOTIDE SEQUENCE</scope>
    <source>
        <strain evidence="9">FT137W</strain>
    </source>
</reference>
<dbReference type="SUPFAM" id="SSF58104">
    <property type="entry name" value="Methyl-accepting chemotaxis protein (MCP) signaling domain"/>
    <property type="match status" value="1"/>
</dbReference>
<feature type="domain" description="HAMP" evidence="8">
    <location>
        <begin position="217"/>
        <end position="262"/>
    </location>
</feature>
<dbReference type="CDD" id="cd11386">
    <property type="entry name" value="MCP_signal"/>
    <property type="match status" value="1"/>
</dbReference>
<evidence type="ECO:0000259" key="8">
    <source>
        <dbReference type="PROSITE" id="PS50885"/>
    </source>
</evidence>
<keyword evidence="2" id="KW-0488">Methylation</keyword>
<evidence type="ECO:0000256" key="3">
    <source>
        <dbReference type="ARBA" id="ARBA00029447"/>
    </source>
</evidence>
<comment type="subcellular location">
    <subcellularLocation>
        <location evidence="1">Membrane</location>
    </subcellularLocation>
</comment>
<sequence>MNSLRVSSRLYIIVGVSIIVMLILFAVNWLSLGHLAQLQNDGVHTLRNAGQLKHDANLGAQAYRVVADTYINQNFDDVKKKWDQIHKEIDTSFALAGKIVNTPQQSQQLETAKRAIETIRKIYDQQFLPMVKLQAPHEEVGPVDDAIDKQIDLFDSSFSALAESLDQDAKRLDQDYDATVSNLRMIMALTIITSAIILIVLTTLVARSIIGQLGLELHEATELAHAIAEGDLTHDFSNDDKRPDSLASALNDMLTALKKIVSSVRNGSESVASASAEIAQGNQDLSARTESQASSLEETSASMDELNSQVKHNASNAHLANQLAINASTVAVSGGDVVGRVVETMREINDSSRKISDIIGVIDGIAFQTNILALNAAVEAARAGEQGRGFAVVASEVRSLAGRSAEAAKEIKNLINASVDRVQHGSQLVDEAGSTMAEVVSAIQKVCDLVQEISLASNEQAQSVMQVSSAVTQIDDVTQQNAALVEQIAAAAMSLRNQSDDLVQSVASFRLGNN</sequence>
<dbReference type="InterPro" id="IPR003660">
    <property type="entry name" value="HAMP_dom"/>
</dbReference>
<dbReference type="PROSITE" id="PS50885">
    <property type="entry name" value="HAMP"/>
    <property type="match status" value="1"/>
</dbReference>
<dbReference type="PANTHER" id="PTHR43531">
    <property type="entry name" value="PROTEIN ICFG"/>
    <property type="match status" value="1"/>
</dbReference>
<keyword evidence="6" id="KW-1133">Transmembrane helix</keyword>
<dbReference type="Pfam" id="PF00015">
    <property type="entry name" value="MCPsignal"/>
    <property type="match status" value="1"/>
</dbReference>
<evidence type="ECO:0000256" key="6">
    <source>
        <dbReference type="SAM" id="Phobius"/>
    </source>
</evidence>
<feature type="domain" description="Methyl-accepting transducer" evidence="7">
    <location>
        <begin position="267"/>
        <end position="496"/>
    </location>
</feature>
<dbReference type="EMBL" id="JAGSPJ010000004">
    <property type="protein sequence ID" value="MBR7800479.1"/>
    <property type="molecule type" value="Genomic_DNA"/>
</dbReference>
<dbReference type="RefSeq" id="WP_212675611.1">
    <property type="nucleotide sequence ID" value="NZ_JAGSPJ010000004.1"/>
</dbReference>
<dbReference type="InterPro" id="IPR004090">
    <property type="entry name" value="Chemotax_Me-accpt_rcpt"/>
</dbReference>
<dbReference type="PRINTS" id="PR00260">
    <property type="entry name" value="CHEMTRNSDUCR"/>
</dbReference>
<keyword evidence="6" id="KW-0472">Membrane</keyword>
<dbReference type="Gene3D" id="1.10.287.950">
    <property type="entry name" value="Methyl-accepting chemotaxis protein"/>
    <property type="match status" value="1"/>
</dbReference>
<feature type="region of interest" description="Disordered" evidence="5">
    <location>
        <begin position="282"/>
        <end position="305"/>
    </location>
</feature>
<evidence type="ECO:0000259" key="7">
    <source>
        <dbReference type="PROSITE" id="PS50111"/>
    </source>
</evidence>
<keyword evidence="10" id="KW-1185">Reference proteome</keyword>
<dbReference type="InterPro" id="IPR004089">
    <property type="entry name" value="MCPsignal_dom"/>
</dbReference>
<name>A0A941ICR4_9BURK</name>
<dbReference type="Proteomes" id="UP000678545">
    <property type="component" value="Unassembled WGS sequence"/>
</dbReference>
<feature type="transmembrane region" description="Helical" evidence="6">
    <location>
        <begin position="185"/>
        <end position="206"/>
    </location>
</feature>
<comment type="caution">
    <text evidence="9">The sequence shown here is derived from an EMBL/GenBank/DDBJ whole genome shotgun (WGS) entry which is preliminary data.</text>
</comment>
<dbReference type="GO" id="GO:0004888">
    <property type="term" value="F:transmembrane signaling receptor activity"/>
    <property type="evidence" value="ECO:0007669"/>
    <property type="project" value="InterPro"/>
</dbReference>
<evidence type="ECO:0000313" key="9">
    <source>
        <dbReference type="EMBL" id="MBR7800479.1"/>
    </source>
</evidence>
<evidence type="ECO:0000256" key="2">
    <source>
        <dbReference type="ARBA" id="ARBA00022481"/>
    </source>
</evidence>
<evidence type="ECO:0008006" key="11">
    <source>
        <dbReference type="Google" id="ProtNLM"/>
    </source>
</evidence>
<dbReference type="GO" id="GO:0007165">
    <property type="term" value="P:signal transduction"/>
    <property type="evidence" value="ECO:0007669"/>
    <property type="project" value="UniProtKB-KW"/>
</dbReference>
<accession>A0A941ICR4</accession>
<organism evidence="9 10">
    <name type="scientific">Undibacterium fentianense</name>
    <dbReference type="NCBI Taxonomy" id="2828728"/>
    <lineage>
        <taxon>Bacteria</taxon>
        <taxon>Pseudomonadati</taxon>
        <taxon>Pseudomonadota</taxon>
        <taxon>Betaproteobacteria</taxon>
        <taxon>Burkholderiales</taxon>
        <taxon>Oxalobacteraceae</taxon>
        <taxon>Undibacterium</taxon>
    </lineage>
</organism>
<gene>
    <name evidence="9" type="ORF">KDM90_10780</name>
</gene>
<dbReference type="AlphaFoldDB" id="A0A941ICR4"/>
<evidence type="ECO:0000256" key="5">
    <source>
        <dbReference type="SAM" id="MobiDB-lite"/>
    </source>
</evidence>
<dbReference type="GO" id="GO:0006935">
    <property type="term" value="P:chemotaxis"/>
    <property type="evidence" value="ECO:0007669"/>
    <property type="project" value="InterPro"/>
</dbReference>
<dbReference type="InterPro" id="IPR051310">
    <property type="entry name" value="MCP_chemotaxis"/>
</dbReference>
<comment type="similarity">
    <text evidence="3">Belongs to the methyl-accepting chemotaxis (MCP) protein family.</text>
</comment>
<dbReference type="FunFam" id="1.10.287.950:FF:000001">
    <property type="entry name" value="Methyl-accepting chemotaxis sensory transducer"/>
    <property type="match status" value="1"/>
</dbReference>
<protein>
    <recommendedName>
        <fullName evidence="11">Methyl-accepting chemotaxis protein</fullName>
    </recommendedName>
</protein>
<keyword evidence="4" id="KW-0807">Transducer</keyword>
<keyword evidence="6" id="KW-0812">Transmembrane</keyword>
<evidence type="ECO:0000313" key="10">
    <source>
        <dbReference type="Proteomes" id="UP000678545"/>
    </source>
</evidence>
<dbReference type="PROSITE" id="PS50111">
    <property type="entry name" value="CHEMOTAXIS_TRANSDUC_2"/>
    <property type="match status" value="1"/>
</dbReference>
<dbReference type="GO" id="GO:0005886">
    <property type="term" value="C:plasma membrane"/>
    <property type="evidence" value="ECO:0007669"/>
    <property type="project" value="TreeGrafter"/>
</dbReference>
<dbReference type="SMART" id="SM00283">
    <property type="entry name" value="MA"/>
    <property type="match status" value="1"/>
</dbReference>
<feature type="transmembrane region" description="Helical" evidence="6">
    <location>
        <begin position="12"/>
        <end position="32"/>
    </location>
</feature>
<dbReference type="PANTHER" id="PTHR43531:SF14">
    <property type="entry name" value="METHYL-ACCEPTING CHEMOTAXIS PROTEIN I-RELATED"/>
    <property type="match status" value="1"/>
</dbReference>
<evidence type="ECO:0000256" key="4">
    <source>
        <dbReference type="PROSITE-ProRule" id="PRU00284"/>
    </source>
</evidence>
<proteinExistence type="inferred from homology"/>
<evidence type="ECO:0000256" key="1">
    <source>
        <dbReference type="ARBA" id="ARBA00004370"/>
    </source>
</evidence>